<feature type="compositionally biased region" description="Basic and acidic residues" evidence="17">
    <location>
        <begin position="1128"/>
        <end position="1141"/>
    </location>
</feature>
<accession>A0A8C0A230</accession>
<feature type="domain" description="C2H2-type" evidence="18">
    <location>
        <begin position="1322"/>
        <end position="1350"/>
    </location>
</feature>
<feature type="domain" description="C2H2-type" evidence="18">
    <location>
        <begin position="1870"/>
        <end position="1898"/>
    </location>
</feature>
<reference evidence="19" key="3">
    <citation type="submission" date="2025-09" db="UniProtKB">
        <authorList>
            <consortium name="Ensembl"/>
        </authorList>
    </citation>
    <scope>IDENTIFICATION</scope>
</reference>
<sequence length="2021" mass="224891">MMTDTVLDSQPANSTGEMDGLCPELLLIPPPLSNHGILEPVHSPCPGNPPPLPPDPGCLLVEATATEEDTGNMEIIVEAVAGNLSPGAPGETPGVLVKVMEVYFCERCEQSFAEPTLLALHQCTETLMQPVQGLPTPPCSVELPPSNLTLPSPLQGQSPPDSPLPCPVCRQEFAQPQALKSHFKMHWGTPDTFSCPESGCVFSTEDRKELHQHLRLTHRALPVPCSFRGCPLLFGSQQGMELHRQTHYPFHCNRCSFVGSNVKLFRQHQRSHGAGTQQELSAVMGLPSQELLPAPKVPPGTGEPSEETGAPSPGQESVEEEEEERGSQKSSQKALELEGTVASGTESLFKTHMCPECKRCFKKRTHLVEHLHLHFPDPSLQCPNCQKFFTSKSKLKTHLLRELGQKAHRCPLCHYSAVERNALNRHMASMHEDISNFYSDTYACPVCREEFRLSQALKEHLKSHTVAAAAEPQPLRCFQEGCGHTAPDRKAFVKHLKETHGVRAVECRHHSCPMLFATVEAMEAHHKSHYAFHCPHCDFACSNKHLFRKHKKQGHPGSEELRCTFCPFATFNPVAYQDHVGKMHAHEKIHQCPECSFATAHKRVLIRHMLLHTGEKPHKCELCDFTCRDVSYLSKHMLTHSSTKDYMCTECGYVTKWKHYLSVHMRKHAGDLRYQCNQCSYRCHRADQLSSHKLRHQGKSLMCEVCAFACKRKYELQKHMASQHHPGTPVPLYPCRYCSYQSRHKQALLSHENCKHTRLREFRCALCDYRTFSNTTLFFHKRKAHGYVPGDQVWQLRGASQEPEGARQCPTPSPDSEPASQPSAQPEGPDHDPGAVIDPTLIQALPETSEEGSAGKQDSSEVPQGDDVVGSPSPAEVDEGSCTLHLEALGVELGPVADPPLEEVTETAVEFRPLDPPGPLSLEGPEGTLTDLSTFEGAGTSDLGAEEPILEKSGSQPPTNPPSSEEPLDGWVGTFKATTATETAPLPQLPESESLLKALRRQDKEQAEALVLEGRVQMVVIQAEGRAFRCPHCPFITRREKALSLHSRAGCQGRREPLLCPECGASFKQQRGLSTHLLKKCPVLLRKNKGLPRPDSPIILQPLPPSTAASEDAEGGKPPAAPLGEEIVLPRDAPEPSREPEKIGEPLALLSGSTVPPVGDSLPSEAPEKFHFEQGKFHCNSCAFLCSRLSSITSHVAEGCRGGRGWGGKRGAVQTQPALSPLSSGNSAPLSGGSTERSPGDGELALLPKQKAARFSCPTCPFSCQQERALRTHQTRGCPLEPSGELRCGLCPFTAPAPAALKLHQKRRHPAATPARGPRPPLQCGDCGFTCKQSRCLQQHRRLKHEGVKPHQCPFCDFSTTRRYRLEAHQSRHTGVGRIRCNSCPQTFGTNSKLRLHRLRVHDKTPTHFCPLCDYSGYLRHDITRHVNSCHQGTPAFACPQCEAQFSSETALKQHALRRIQSPRCPPRLSGGGHRGPFTAPAPAALKLHQKRRHPATPPEAPAPLQCGDCGFTCKQSRCLQQHRRLKHEGVKPHQCPFCDFSTTRRYRLEAHQSRHTGVGRIRCNSCPQTFGTNSKLRLHRLRVHDKTPTHFCPLCDYSGYLRHDITRHVNSCHQGTPAFACPQCEAQFSSETALKQHALRRHPEPTLPTPGSPAEATEGPLHCTRCGLLCASPASLRGHTRKQHPRLECGACQEAFPSRPALDEHRRQQHFSHRCQLCDFAARERVGLVKHYLEQHEETSEAAAASAGEGDSGQPPLRCPFCDFACRHQLVLDHHVKGHGGTRLYKCTDCAYSTKNRQKITWHSRIHTGEKPYRCHLCPYACADPSRLKYHMRIHKEERKYLCPDCGYKCKWVNQLKYHMTKHTGLKPYQCPECEYCTNRADALRVHQETRHREARAFMCEQCGKAFKTRFLLRTHLRKHSEAKPYVCNVCHRAFRWAAGLRHHALTHTDRHPFFCRLCSYKAKQKFQVVKHVRRHHPDQADPNQGVGKDPTTPTVHLHDVQLEDPGPPAPAAPPTGPEG</sequence>
<feature type="region of interest" description="Disordered" evidence="17">
    <location>
        <begin position="798"/>
        <end position="878"/>
    </location>
</feature>
<feature type="domain" description="C2H2-type" evidence="18">
    <location>
        <begin position="590"/>
        <end position="617"/>
    </location>
</feature>
<feature type="compositionally biased region" description="Polar residues" evidence="17">
    <location>
        <begin position="1213"/>
        <end position="1237"/>
    </location>
</feature>
<dbReference type="FunFam" id="3.30.160.60:FF:001595">
    <property type="entry name" value="Zinc finger protein 142"/>
    <property type="match status" value="1"/>
</dbReference>
<feature type="compositionally biased region" description="Pro residues" evidence="17">
    <location>
        <begin position="2007"/>
        <end position="2021"/>
    </location>
</feature>
<feature type="domain" description="C2H2-type" evidence="18">
    <location>
        <begin position="674"/>
        <end position="701"/>
    </location>
</feature>
<feature type="region of interest" description="Disordered" evidence="17">
    <location>
        <begin position="290"/>
        <end position="339"/>
    </location>
</feature>
<feature type="domain" description="C2H2-type" evidence="18">
    <location>
        <begin position="1437"/>
        <end position="1466"/>
    </location>
</feature>
<evidence type="ECO:0000256" key="2">
    <source>
        <dbReference type="ARBA" id="ARBA00004123"/>
    </source>
</evidence>
<feature type="domain" description="C2H2-type" evidence="18">
    <location>
        <begin position="1786"/>
        <end position="1813"/>
    </location>
</feature>
<keyword evidence="20" id="KW-1185">Reference proteome</keyword>
<evidence type="ECO:0000259" key="18">
    <source>
        <dbReference type="PROSITE" id="PS50157"/>
    </source>
</evidence>
<feature type="domain" description="C2H2-type" evidence="18">
    <location>
        <begin position="1842"/>
        <end position="1869"/>
    </location>
</feature>
<dbReference type="SUPFAM" id="SSF57667">
    <property type="entry name" value="beta-beta-alpha zinc fingers"/>
    <property type="match status" value="16"/>
</dbReference>
<feature type="region of interest" description="Disordered" evidence="17">
    <location>
        <begin position="1973"/>
        <end position="2021"/>
    </location>
</feature>
<dbReference type="GeneTree" id="ENSGT00940000163279"/>
<feature type="domain" description="C2H2-type" evidence="18">
    <location>
        <begin position="103"/>
        <end position="130"/>
    </location>
</feature>
<evidence type="ECO:0000256" key="17">
    <source>
        <dbReference type="SAM" id="MobiDB-lite"/>
    </source>
</evidence>
<evidence type="ECO:0000256" key="6">
    <source>
        <dbReference type="ARBA" id="ARBA00022723"/>
    </source>
</evidence>
<dbReference type="FunFam" id="3.30.160.60:FF:000891">
    <property type="entry name" value="Zinc finger protein 142"/>
    <property type="match status" value="1"/>
</dbReference>
<feature type="domain" description="C2H2-type" evidence="18">
    <location>
        <begin position="646"/>
        <end position="673"/>
    </location>
</feature>
<feature type="region of interest" description="Disordered" evidence="17">
    <location>
        <begin position="911"/>
        <end position="970"/>
    </location>
</feature>
<evidence type="ECO:0000256" key="12">
    <source>
        <dbReference type="ARBA" id="ARBA00023125"/>
    </source>
</evidence>
<feature type="domain" description="C2H2-type" evidence="18">
    <location>
        <begin position="1379"/>
        <end position="1407"/>
    </location>
</feature>
<dbReference type="PROSITE" id="PS50157">
    <property type="entry name" value="ZINC_FINGER_C2H2_2"/>
    <property type="match status" value="24"/>
</dbReference>
<name>A0A8C0A230_BOSMU</name>
<comment type="function">
    <text evidence="1">May be involved in transcriptional regulation.</text>
</comment>
<dbReference type="FunFam" id="3.30.160.60:FF:000883">
    <property type="entry name" value="Zinc finger protein 142"/>
    <property type="match status" value="1"/>
</dbReference>
<evidence type="ECO:0000256" key="16">
    <source>
        <dbReference type="PROSITE-ProRule" id="PRU00042"/>
    </source>
</evidence>
<dbReference type="SMART" id="SM00355">
    <property type="entry name" value="ZnF_C2H2"/>
    <property type="match status" value="44"/>
</dbReference>
<feature type="domain" description="C2H2-type" evidence="18">
    <location>
        <begin position="618"/>
        <end position="645"/>
    </location>
</feature>
<evidence type="ECO:0000256" key="4">
    <source>
        <dbReference type="ARBA" id="ARBA00022499"/>
    </source>
</evidence>
<keyword evidence="13" id="KW-0804">Transcription</keyword>
<evidence type="ECO:0000256" key="8">
    <source>
        <dbReference type="ARBA" id="ARBA00022771"/>
    </source>
</evidence>
<dbReference type="Pfam" id="PF23574">
    <property type="entry name" value="zf-C2H2_ZNF142_18"/>
    <property type="match status" value="1"/>
</dbReference>
<feature type="domain" description="C2H2-type" evidence="18">
    <location>
        <begin position="1505"/>
        <end position="1533"/>
    </location>
</feature>
<keyword evidence="5" id="KW-0597">Phosphoprotein</keyword>
<evidence type="ECO:0000256" key="11">
    <source>
        <dbReference type="ARBA" id="ARBA00023015"/>
    </source>
</evidence>
<dbReference type="InterPro" id="IPR013087">
    <property type="entry name" value="Znf_C2H2_type"/>
</dbReference>
<evidence type="ECO:0000256" key="7">
    <source>
        <dbReference type="ARBA" id="ARBA00022737"/>
    </source>
</evidence>
<feature type="domain" description="C2H2-type" evidence="18">
    <location>
        <begin position="164"/>
        <end position="191"/>
    </location>
</feature>
<dbReference type="Pfam" id="PF23612">
    <property type="entry name" value="zf-C2H2_ZN142"/>
    <property type="match status" value="4"/>
</dbReference>
<evidence type="ECO:0000256" key="14">
    <source>
        <dbReference type="ARBA" id="ARBA00023242"/>
    </source>
</evidence>
<dbReference type="Pfam" id="PF00096">
    <property type="entry name" value="zf-C2H2"/>
    <property type="match status" value="3"/>
</dbReference>
<keyword evidence="10" id="KW-0832">Ubl conjugation</keyword>
<dbReference type="PROSITE" id="PS00028">
    <property type="entry name" value="ZINC_FINGER_C2H2_1"/>
    <property type="match status" value="20"/>
</dbReference>
<reference evidence="19" key="2">
    <citation type="submission" date="2025-08" db="UniProtKB">
        <authorList>
            <consortium name="Ensembl"/>
        </authorList>
    </citation>
    <scope>IDENTIFICATION</scope>
</reference>
<dbReference type="FunFam" id="3.30.160.60:FF:001516">
    <property type="entry name" value="Zinc finger protein 142"/>
    <property type="match status" value="2"/>
</dbReference>
<feature type="domain" description="C2H2-type" evidence="18">
    <location>
        <begin position="1620"/>
        <end position="1643"/>
    </location>
</feature>
<dbReference type="GO" id="GO:0003677">
    <property type="term" value="F:DNA binding"/>
    <property type="evidence" value="ECO:0007669"/>
    <property type="project" value="UniProtKB-KW"/>
</dbReference>
<comment type="similarity">
    <text evidence="3">Belongs to the krueppel C2H2-type zinc-finger protein family.</text>
</comment>
<keyword evidence="8 16" id="KW-0863">Zinc-finger</keyword>
<organism evidence="19 20">
    <name type="scientific">Bos mutus grunniens</name>
    <name type="common">Wild yak</name>
    <name type="synonym">Bos grunniens</name>
    <dbReference type="NCBI Taxonomy" id="30521"/>
    <lineage>
        <taxon>Eukaryota</taxon>
        <taxon>Metazoa</taxon>
        <taxon>Chordata</taxon>
        <taxon>Craniata</taxon>
        <taxon>Vertebrata</taxon>
        <taxon>Euteleostomi</taxon>
        <taxon>Mammalia</taxon>
        <taxon>Eutheria</taxon>
        <taxon>Laurasiatheria</taxon>
        <taxon>Artiodactyla</taxon>
        <taxon>Ruminantia</taxon>
        <taxon>Pecora</taxon>
        <taxon>Bovidae</taxon>
        <taxon>Bovinae</taxon>
        <taxon>Bos</taxon>
    </lineage>
</organism>
<feature type="domain" description="C2H2-type" evidence="18">
    <location>
        <begin position="733"/>
        <end position="761"/>
    </location>
</feature>
<feature type="domain" description="C2H2-type" evidence="18">
    <location>
        <begin position="442"/>
        <end position="465"/>
    </location>
</feature>
<dbReference type="GO" id="GO:0010468">
    <property type="term" value="P:regulation of gene expression"/>
    <property type="evidence" value="ECO:0007669"/>
    <property type="project" value="UniProtKB-ARBA"/>
</dbReference>
<dbReference type="FunFam" id="3.30.160.60:FF:001127">
    <property type="entry name" value="Zinc finger protein 142"/>
    <property type="match status" value="2"/>
</dbReference>
<dbReference type="Proteomes" id="UP000694520">
    <property type="component" value="Chromosome 2"/>
</dbReference>
<dbReference type="FunFam" id="3.30.160.60:FF:001041">
    <property type="entry name" value="Zinc finger protein 142"/>
    <property type="match status" value="1"/>
</dbReference>
<evidence type="ECO:0000256" key="9">
    <source>
        <dbReference type="ARBA" id="ARBA00022833"/>
    </source>
</evidence>
<dbReference type="FunFam" id="3.30.160.60:FF:001033">
    <property type="entry name" value="Zinc finger protein 142"/>
    <property type="match status" value="1"/>
</dbReference>
<evidence type="ECO:0000313" key="20">
    <source>
        <dbReference type="Proteomes" id="UP000694520"/>
    </source>
</evidence>
<dbReference type="InterPro" id="IPR056438">
    <property type="entry name" value="Znf-C2H2_CTCF"/>
</dbReference>
<dbReference type="Gene3D" id="3.30.160.60">
    <property type="entry name" value="Classic Zinc Finger"/>
    <property type="match status" value="22"/>
</dbReference>
<evidence type="ECO:0000256" key="1">
    <source>
        <dbReference type="ARBA" id="ARBA00003767"/>
    </source>
</evidence>
<dbReference type="InterPro" id="IPR057828">
    <property type="entry name" value="Znf_C2H2_ZNF142_13th"/>
</dbReference>
<dbReference type="FunFam" id="3.30.160.60:FF:001657">
    <property type="entry name" value="Zinc finger protein 142"/>
    <property type="match status" value="1"/>
</dbReference>
<feature type="region of interest" description="Disordered" evidence="17">
    <location>
        <begin position="1204"/>
        <end position="1243"/>
    </location>
</feature>
<feature type="domain" description="C2H2-type" evidence="18">
    <location>
        <begin position="380"/>
        <end position="407"/>
    </location>
</feature>
<feature type="region of interest" description="Disordered" evidence="17">
    <location>
        <begin position="1092"/>
        <end position="1141"/>
    </location>
</feature>
<evidence type="ECO:0000256" key="13">
    <source>
        <dbReference type="ARBA" id="ARBA00023163"/>
    </source>
</evidence>
<evidence type="ECO:0000256" key="15">
    <source>
        <dbReference type="ARBA" id="ARBA00067482"/>
    </source>
</evidence>
<feature type="domain" description="C2H2-type" evidence="18">
    <location>
        <begin position="1814"/>
        <end position="1841"/>
    </location>
</feature>
<dbReference type="FunFam" id="3.30.160.60:FF:004680">
    <property type="match status" value="1"/>
</dbReference>
<feature type="domain" description="C2H2-type" evidence="18">
    <location>
        <begin position="1927"/>
        <end position="1954"/>
    </location>
</feature>
<evidence type="ECO:0000256" key="5">
    <source>
        <dbReference type="ARBA" id="ARBA00022553"/>
    </source>
</evidence>
<comment type="subcellular location">
    <subcellularLocation>
        <location evidence="2">Nucleus</location>
    </subcellularLocation>
</comment>
<dbReference type="FunFam" id="3.30.160.60:FF:001062">
    <property type="entry name" value="Zinc finger protein 142"/>
    <property type="match status" value="1"/>
</dbReference>
<keyword evidence="4" id="KW-1017">Isopeptide bond</keyword>
<dbReference type="FunFam" id="3.30.160.60:FF:000994">
    <property type="entry name" value="zinc finger protein 142"/>
    <property type="match status" value="1"/>
</dbReference>
<keyword evidence="11" id="KW-0805">Transcription regulation</keyword>
<dbReference type="InterPro" id="IPR036236">
    <property type="entry name" value="Znf_C2H2_sf"/>
</dbReference>
<keyword evidence="9" id="KW-0862">Zinc</keyword>
<keyword evidence="14" id="KW-0539">Nucleus</keyword>
<feature type="domain" description="C2H2-type" evidence="18">
    <location>
        <begin position="1899"/>
        <end position="1926"/>
    </location>
</feature>
<dbReference type="Pfam" id="PF23611">
    <property type="entry name" value="zf-C2H2_16"/>
    <property type="match status" value="5"/>
</dbReference>
<dbReference type="FunFam" id="3.30.160.60:FF:002117">
    <property type="entry name" value="Zinc finger protein 142"/>
    <property type="match status" value="1"/>
</dbReference>
<dbReference type="FunFam" id="3.30.160.60:FF:001783">
    <property type="entry name" value="Zinc finger protein 142"/>
    <property type="match status" value="1"/>
</dbReference>
<dbReference type="PANTHER" id="PTHR24379:SF81">
    <property type="entry name" value="CCCTC-BINDING FACTOR LIKE"/>
    <property type="match status" value="1"/>
</dbReference>
<dbReference type="FunFam" id="3.30.160.60:FF:001208">
    <property type="entry name" value="Zinc finger protein 142"/>
    <property type="match status" value="1"/>
</dbReference>
<dbReference type="FunFam" id="3.30.160.60:FF:000803">
    <property type="entry name" value="zinc finger protein 142"/>
    <property type="match status" value="1"/>
</dbReference>
<dbReference type="FunFam" id="3.30.160.60:FF:002452">
    <property type="entry name" value="zinc finger protein 142 isoform X4"/>
    <property type="match status" value="1"/>
</dbReference>
<protein>
    <recommendedName>
        <fullName evidence="15">Zinc finger protein 142</fullName>
    </recommendedName>
</protein>
<feature type="domain" description="C2H2-type" evidence="18">
    <location>
        <begin position="1562"/>
        <end position="1590"/>
    </location>
</feature>
<keyword evidence="6" id="KW-0479">Metal-binding</keyword>
<feature type="domain" description="C2H2-type" evidence="18">
    <location>
        <begin position="532"/>
        <end position="560"/>
    </location>
</feature>
<dbReference type="InterPro" id="IPR057829">
    <property type="entry name" value="Znf_C2H2_ZN142_21/23"/>
</dbReference>
<feature type="domain" description="C2H2-type" evidence="18">
    <location>
        <begin position="352"/>
        <end position="379"/>
    </location>
</feature>
<evidence type="ECO:0000313" key="19">
    <source>
        <dbReference type="Ensembl" id="ENSBGRP00000001719.1"/>
    </source>
</evidence>
<dbReference type="GO" id="GO:0008270">
    <property type="term" value="F:zinc ion binding"/>
    <property type="evidence" value="ECO:0007669"/>
    <property type="project" value="UniProtKB-KW"/>
</dbReference>
<keyword evidence="12" id="KW-0238">DNA-binding</keyword>
<feature type="domain" description="C2H2-type" evidence="18">
    <location>
        <begin position="1688"/>
        <end position="1716"/>
    </location>
</feature>
<evidence type="ECO:0000256" key="10">
    <source>
        <dbReference type="ARBA" id="ARBA00022843"/>
    </source>
</evidence>
<dbReference type="GO" id="GO:0005634">
    <property type="term" value="C:nucleus"/>
    <property type="evidence" value="ECO:0007669"/>
    <property type="project" value="UniProtKB-SubCell"/>
</dbReference>
<evidence type="ECO:0000256" key="3">
    <source>
        <dbReference type="ARBA" id="ARBA00006991"/>
    </source>
</evidence>
<dbReference type="FunFam" id="3.30.160.60:FF:000614">
    <property type="entry name" value="Zinc finger protein 142"/>
    <property type="match status" value="1"/>
</dbReference>
<dbReference type="PANTHER" id="PTHR24379">
    <property type="entry name" value="KRAB AND ZINC FINGER DOMAIN-CONTAINING"/>
    <property type="match status" value="1"/>
</dbReference>
<keyword evidence="7" id="KW-0677">Repeat</keyword>
<reference evidence="19" key="1">
    <citation type="submission" date="2019-05" db="EMBL/GenBank/DDBJ databases">
        <authorList>
            <person name="Zhang S."/>
            <person name="Liu J."/>
        </authorList>
    </citation>
    <scope>NUCLEOTIDE SEQUENCE [LARGE SCALE GENOMIC DNA]</scope>
</reference>
<dbReference type="Ensembl" id="ENSBGRT00000001957.1">
    <property type="protein sequence ID" value="ENSBGRP00000001719.1"/>
    <property type="gene ID" value="ENSBGRG00000001065.1"/>
</dbReference>
<dbReference type="FunFam" id="3.30.160.60:FF:001707">
    <property type="entry name" value="Zinc finger protein 142"/>
    <property type="match status" value="1"/>
</dbReference>
<proteinExistence type="inferred from homology"/>